<dbReference type="InterPro" id="IPR016167">
    <property type="entry name" value="FAD-bd_PCMH_sub1"/>
</dbReference>
<reference evidence="8 9" key="1">
    <citation type="submission" date="2019-10" db="EMBL/GenBank/DDBJ databases">
        <title>Nonomuraea sp. nov., isolated from Phyllanthus amarus.</title>
        <authorList>
            <person name="Klykleung N."/>
            <person name="Tanasupawat S."/>
        </authorList>
    </citation>
    <scope>NUCLEOTIDE SEQUENCE [LARGE SCALE GENOMIC DNA]</scope>
    <source>
        <strain evidence="8 9">CR1-09</strain>
    </source>
</reference>
<keyword evidence="3" id="KW-0285">Flavoprotein</keyword>
<dbReference type="Gene3D" id="3.30.465.10">
    <property type="match status" value="1"/>
</dbReference>
<name>A0A5N6BK11_9ACTN</name>
<evidence type="ECO:0000259" key="7">
    <source>
        <dbReference type="PROSITE" id="PS51387"/>
    </source>
</evidence>
<dbReference type="AlphaFoldDB" id="A0A5N6BK11"/>
<evidence type="ECO:0000256" key="6">
    <source>
        <dbReference type="SAM" id="MobiDB-lite"/>
    </source>
</evidence>
<dbReference type="PANTHER" id="PTHR42973">
    <property type="entry name" value="BINDING OXIDOREDUCTASE, PUTATIVE (AFU_ORTHOLOGUE AFUA_1G17690)-RELATED"/>
    <property type="match status" value="1"/>
</dbReference>
<dbReference type="PANTHER" id="PTHR42973:SF39">
    <property type="entry name" value="FAD-BINDING PCMH-TYPE DOMAIN-CONTAINING PROTEIN"/>
    <property type="match status" value="1"/>
</dbReference>
<evidence type="ECO:0000256" key="4">
    <source>
        <dbReference type="ARBA" id="ARBA00022827"/>
    </source>
</evidence>
<dbReference type="EMBL" id="VDMA02000017">
    <property type="protein sequence ID" value="KAB8181381.1"/>
    <property type="molecule type" value="Genomic_DNA"/>
</dbReference>
<keyword evidence="9" id="KW-1185">Reference proteome</keyword>
<dbReference type="Pfam" id="PF08031">
    <property type="entry name" value="BBE"/>
    <property type="match status" value="1"/>
</dbReference>
<dbReference type="Gene3D" id="3.30.43.10">
    <property type="entry name" value="Uridine Diphospho-n-acetylenolpyruvylglucosamine Reductase, domain 2"/>
    <property type="match status" value="1"/>
</dbReference>
<comment type="cofactor">
    <cofactor evidence="1">
        <name>FAD</name>
        <dbReference type="ChEBI" id="CHEBI:57692"/>
    </cofactor>
</comment>
<evidence type="ECO:0000256" key="3">
    <source>
        <dbReference type="ARBA" id="ARBA00022630"/>
    </source>
</evidence>
<dbReference type="InterPro" id="IPR050416">
    <property type="entry name" value="FAD-linked_Oxidoreductase"/>
</dbReference>
<dbReference type="InterPro" id="IPR006093">
    <property type="entry name" value="Oxy_OxRdtase_FAD_BS"/>
</dbReference>
<dbReference type="InterPro" id="IPR006094">
    <property type="entry name" value="Oxid_FAD_bind_N"/>
</dbReference>
<dbReference type="InterPro" id="IPR012951">
    <property type="entry name" value="BBE"/>
</dbReference>
<keyword evidence="5" id="KW-0560">Oxidoreductase</keyword>
<evidence type="ECO:0000256" key="5">
    <source>
        <dbReference type="ARBA" id="ARBA00023002"/>
    </source>
</evidence>
<keyword evidence="4" id="KW-0274">FAD</keyword>
<dbReference type="Pfam" id="PF01565">
    <property type="entry name" value="FAD_binding_4"/>
    <property type="match status" value="1"/>
</dbReference>
<dbReference type="Proteomes" id="UP000313066">
    <property type="component" value="Unassembled WGS sequence"/>
</dbReference>
<comment type="similarity">
    <text evidence="2">Belongs to the oxygen-dependent FAD-linked oxidoreductase family.</text>
</comment>
<feature type="domain" description="FAD-binding PCMH-type" evidence="7">
    <location>
        <begin position="273"/>
        <end position="443"/>
    </location>
</feature>
<dbReference type="Gene3D" id="3.40.462.20">
    <property type="match status" value="1"/>
</dbReference>
<sequence>MAATLHSSRPGPPWSAVGRSESMVARRSPSATTWLIPRRTPSSRAVKSGTSLPRIRTIAPHTRPSCARKAMRTSCLTPDGLSTSRKRWLRSRSPPVACVRVRATTPLRTSSRMVRTSGSVSCCSISVNRPSNRNGSPSSWKPPLMLCVSGSMVSAHHRSAGTTRVTWAATARSSASGESARRDRSATASRTSRTVALLTAPVWARMPRPNHPSLEGCRPRTALLQSWRVTATDRRTDMIIGVPAPALDGFEGELLTPCHADYDTVRRIWNGSIDRRPAFIARCRSTADVAAAVVFARRHDLPIAVRGGGHSIPGYSVVEGGLMIDLSLMKGIAVRAAARLADVDPGVLWREFDTAAQAEGLATPGGEISDTGVAGLTLGGGIGWLSRLHGLAADNLLGVELVTADGDVVTADDDTDPELMWGLRGGGGNFGIVTRFTFRLHPVAPAWAGMVMYPGELARDALHAFHQAGERAPRELSLVAALVSAPAAPFVPAEAVGRPVVGIAAAYFGPHGTGQELTASLRGLGRPLVDTFGVTGYAGLQRMLDDANVPGRQQYVRSDFLHGLPDEAVAALAHHGTHPSSPLNQVLLRRLGGAIADRDPGATAFGHRSADYMTMIAATWEDPAEDPERHRHWVSETWNSTRPWAHGTYVNHLGDEGGGRIREAYLPGSWSRLTRLKARMDPDNVFALNQNIPPAGA</sequence>
<feature type="compositionally biased region" description="Low complexity" evidence="6">
    <location>
        <begin position="168"/>
        <end position="178"/>
    </location>
</feature>
<feature type="region of interest" description="Disordered" evidence="6">
    <location>
        <begin position="164"/>
        <end position="192"/>
    </location>
</feature>
<dbReference type="InterPro" id="IPR036318">
    <property type="entry name" value="FAD-bd_PCMH-like_sf"/>
</dbReference>
<organism evidence="8 9">
    <name type="scientific">Microbispora catharanthi</name>
    <dbReference type="NCBI Taxonomy" id="1712871"/>
    <lineage>
        <taxon>Bacteria</taxon>
        <taxon>Bacillati</taxon>
        <taxon>Actinomycetota</taxon>
        <taxon>Actinomycetes</taxon>
        <taxon>Streptosporangiales</taxon>
        <taxon>Streptosporangiaceae</taxon>
        <taxon>Microbispora</taxon>
    </lineage>
</organism>
<dbReference type="InterPro" id="IPR016169">
    <property type="entry name" value="FAD-bd_PCMH_sub2"/>
</dbReference>
<dbReference type="PROSITE" id="PS00862">
    <property type="entry name" value="OX2_COVAL_FAD"/>
    <property type="match status" value="1"/>
</dbReference>
<dbReference type="SUPFAM" id="SSF56176">
    <property type="entry name" value="FAD-binding/transporter-associated domain-like"/>
    <property type="match status" value="1"/>
</dbReference>
<comment type="caution">
    <text evidence="8">The sequence shown here is derived from an EMBL/GenBank/DDBJ whole genome shotgun (WGS) entry which is preliminary data.</text>
</comment>
<evidence type="ECO:0000313" key="8">
    <source>
        <dbReference type="EMBL" id="KAB8181381.1"/>
    </source>
</evidence>
<dbReference type="PROSITE" id="PS51387">
    <property type="entry name" value="FAD_PCMH"/>
    <property type="match status" value="1"/>
</dbReference>
<dbReference type="GO" id="GO:0071949">
    <property type="term" value="F:FAD binding"/>
    <property type="evidence" value="ECO:0007669"/>
    <property type="project" value="InterPro"/>
</dbReference>
<gene>
    <name evidence="8" type="ORF">FH610_028590</name>
</gene>
<proteinExistence type="inferred from homology"/>
<accession>A0A5N6BK11</accession>
<evidence type="ECO:0000313" key="9">
    <source>
        <dbReference type="Proteomes" id="UP000313066"/>
    </source>
</evidence>
<evidence type="ECO:0000256" key="2">
    <source>
        <dbReference type="ARBA" id="ARBA00005466"/>
    </source>
</evidence>
<protein>
    <submittedName>
        <fullName evidence="8">FAD-binding protein</fullName>
    </submittedName>
</protein>
<evidence type="ECO:0000256" key="1">
    <source>
        <dbReference type="ARBA" id="ARBA00001974"/>
    </source>
</evidence>
<feature type="region of interest" description="Disordered" evidence="6">
    <location>
        <begin position="1"/>
        <end position="30"/>
    </location>
</feature>
<dbReference type="GO" id="GO:0016491">
    <property type="term" value="F:oxidoreductase activity"/>
    <property type="evidence" value="ECO:0007669"/>
    <property type="project" value="UniProtKB-KW"/>
</dbReference>
<dbReference type="InterPro" id="IPR016166">
    <property type="entry name" value="FAD-bd_PCMH"/>
</dbReference>